<evidence type="ECO:0000313" key="7">
    <source>
        <dbReference type="EMBL" id="SFJ43561.1"/>
    </source>
</evidence>
<keyword evidence="3 5" id="KW-0732">Signal</keyword>
<reference evidence="7" key="2">
    <citation type="submission" date="2016-10" db="EMBL/GenBank/DDBJ databases">
        <authorList>
            <person name="de Groot N.N."/>
        </authorList>
    </citation>
    <scope>NUCLEOTIDE SEQUENCE [LARGE SCALE GENOMIC DNA]</scope>
    <source>
        <strain evidence="7">DSM 17908</strain>
    </source>
</reference>
<dbReference type="Proteomes" id="UP000198919">
    <property type="component" value="Unassembled WGS sequence"/>
</dbReference>
<dbReference type="Pfam" id="PF19574">
    <property type="entry name" value="LolA_3"/>
    <property type="match status" value="1"/>
</dbReference>
<keyword evidence="2" id="KW-0813">Transport</keyword>
<evidence type="ECO:0000313" key="6">
    <source>
        <dbReference type="EMBL" id="PHM39823.1"/>
    </source>
</evidence>
<reference evidence="6 9" key="3">
    <citation type="journal article" date="2017" name="Nat. Microbiol.">
        <title>Natural product diversity associated with the nematode symbionts Photorhabdus and Xenorhabdus.</title>
        <authorList>
            <person name="Tobias N.J."/>
            <person name="Wolff H."/>
            <person name="Djahanschiri B."/>
            <person name="Grundmann F."/>
            <person name="Kronenwerth M."/>
            <person name="Shi Y.M."/>
            <person name="Simonyi S."/>
            <person name="Grun P."/>
            <person name="Shapiro-Ilan D."/>
            <person name="Pidot S.J."/>
            <person name="Stinear T.P."/>
            <person name="Ebersberger I."/>
            <person name="Bode H.B."/>
        </authorList>
    </citation>
    <scope>NUCLEOTIDE SEQUENCE [LARGE SCALE GENOMIC DNA]</scope>
    <source>
        <strain evidence="6 9">DSM 17908</strain>
    </source>
</reference>
<dbReference type="CDD" id="cd16325">
    <property type="entry name" value="LolA"/>
    <property type="match status" value="1"/>
</dbReference>
<reference evidence="8" key="1">
    <citation type="submission" date="2016-10" db="EMBL/GenBank/DDBJ databases">
        <authorList>
            <person name="Varghese N."/>
            <person name="Submissions S."/>
        </authorList>
    </citation>
    <scope>NUCLEOTIDE SEQUENCE [LARGE SCALE GENOMIC DNA]</scope>
    <source>
        <strain evidence="8">DSM 17908</strain>
    </source>
</reference>
<comment type="subunit">
    <text evidence="1">Monomer.</text>
</comment>
<evidence type="ECO:0000256" key="1">
    <source>
        <dbReference type="ARBA" id="ARBA00011245"/>
    </source>
</evidence>
<dbReference type="STRING" id="351675.SAMN05421680_10958"/>
<evidence type="ECO:0000256" key="4">
    <source>
        <dbReference type="ARBA" id="ARBA00022927"/>
    </source>
</evidence>
<proteinExistence type="predicted"/>
<accession>A0A1I3RDY4</accession>
<dbReference type="GO" id="GO:0015031">
    <property type="term" value="P:protein transport"/>
    <property type="evidence" value="ECO:0007669"/>
    <property type="project" value="UniProtKB-KW"/>
</dbReference>
<sequence length="217" mass="25138">MKKWRWMLLSLVANFLVIGNVAHAIPVDAITADAITLEKLQQRFTHQAVVRAHFTQVRQIQGMPKPLHSNGEMLVSQQKGLWWHQQKPFPLTLVLDDRRMVQIMPGQTPQIITADSNPQLFQFNHLMRALFQADRAVLEENFKLEFSDLGQEKWRLVLTPKTSPLDKLFTTITLNGQANLDAILLIDRQGDRTELSFTQHQLKPETLSHEEEQHFKF</sequence>
<keyword evidence="7" id="KW-0449">Lipoprotein</keyword>
<gene>
    <name evidence="7" type="ORF">SAMN05421680_10958</name>
    <name evidence="6" type="ORF">Xmau_02423</name>
</gene>
<dbReference type="Gene3D" id="2.50.20.10">
    <property type="entry name" value="Lipoprotein localisation LolA/LolB/LppX"/>
    <property type="match status" value="1"/>
</dbReference>
<evidence type="ECO:0000256" key="2">
    <source>
        <dbReference type="ARBA" id="ARBA00022448"/>
    </source>
</evidence>
<feature type="chain" id="PRO_5011762031" evidence="5">
    <location>
        <begin position="25"/>
        <end position="217"/>
    </location>
</feature>
<dbReference type="PANTHER" id="PTHR35869:SF1">
    <property type="entry name" value="OUTER-MEMBRANE LIPOPROTEIN CARRIER PROTEIN"/>
    <property type="match status" value="1"/>
</dbReference>
<keyword evidence="9" id="KW-1185">Reference proteome</keyword>
<feature type="signal peptide" evidence="5">
    <location>
        <begin position="1"/>
        <end position="24"/>
    </location>
</feature>
<name>A0A1I3RDY4_9GAMM</name>
<dbReference type="InterPro" id="IPR004564">
    <property type="entry name" value="OM_lipoprot_carrier_LolA-like"/>
</dbReference>
<dbReference type="Proteomes" id="UP000224607">
    <property type="component" value="Unassembled WGS sequence"/>
</dbReference>
<dbReference type="InterPro" id="IPR029046">
    <property type="entry name" value="LolA/LolB/LppX"/>
</dbReference>
<evidence type="ECO:0000256" key="3">
    <source>
        <dbReference type="ARBA" id="ARBA00022729"/>
    </source>
</evidence>
<evidence type="ECO:0000313" key="9">
    <source>
        <dbReference type="Proteomes" id="UP000224607"/>
    </source>
</evidence>
<dbReference type="EMBL" id="NITY01000008">
    <property type="protein sequence ID" value="PHM39823.1"/>
    <property type="molecule type" value="Genomic_DNA"/>
</dbReference>
<organism evidence="7 8">
    <name type="scientific">Xenorhabdus mauleonii</name>
    <dbReference type="NCBI Taxonomy" id="351675"/>
    <lineage>
        <taxon>Bacteria</taxon>
        <taxon>Pseudomonadati</taxon>
        <taxon>Pseudomonadota</taxon>
        <taxon>Gammaproteobacteria</taxon>
        <taxon>Enterobacterales</taxon>
        <taxon>Morganellaceae</taxon>
        <taxon>Xenorhabdus</taxon>
    </lineage>
</organism>
<dbReference type="EMBL" id="FORG01000009">
    <property type="protein sequence ID" value="SFJ43561.1"/>
    <property type="molecule type" value="Genomic_DNA"/>
</dbReference>
<dbReference type="AlphaFoldDB" id="A0A1I3RDY4"/>
<protein>
    <submittedName>
        <fullName evidence="6">Membrane protein</fullName>
    </submittedName>
    <submittedName>
        <fullName evidence="7">Outer membrane lipoprotein-sorting protein</fullName>
    </submittedName>
</protein>
<evidence type="ECO:0000256" key="5">
    <source>
        <dbReference type="SAM" id="SignalP"/>
    </source>
</evidence>
<dbReference type="PANTHER" id="PTHR35869">
    <property type="entry name" value="OUTER-MEMBRANE LIPOPROTEIN CARRIER PROTEIN"/>
    <property type="match status" value="1"/>
</dbReference>
<dbReference type="SUPFAM" id="SSF89392">
    <property type="entry name" value="Prokaryotic lipoproteins and lipoprotein localization factors"/>
    <property type="match status" value="1"/>
</dbReference>
<keyword evidence="4" id="KW-0653">Protein transport</keyword>
<evidence type="ECO:0000313" key="8">
    <source>
        <dbReference type="Proteomes" id="UP000198919"/>
    </source>
</evidence>